<name>A0AAW3EP95_BURGA</name>
<evidence type="ECO:0000313" key="2">
    <source>
        <dbReference type="Proteomes" id="UP000029590"/>
    </source>
</evidence>
<proteinExistence type="predicted"/>
<dbReference type="Gene3D" id="1.10.30.50">
    <property type="match status" value="1"/>
</dbReference>
<dbReference type="AlphaFoldDB" id="A0AAW3EP95"/>
<sequence length="152" mass="16515">MRWHADHFDPVVRAVETKRSADGQWRLVSGPARHPERDVESNYMPSCAPCNISKGQLSLEQWRQWLAGHVASLNAHHTIYRLAKTYGLVQETGAPVVFYFERLQAAAGDDDKPAACHVFVGRDVGAGKSLAATTLLPASRSAGNSSSSQDGS</sequence>
<dbReference type="EMBL" id="JPGG01000018">
    <property type="protein sequence ID" value="KGC09623.1"/>
    <property type="molecule type" value="Genomic_DNA"/>
</dbReference>
<reference evidence="1 2" key="1">
    <citation type="submission" date="2014-04" db="EMBL/GenBank/DDBJ databases">
        <authorList>
            <person name="Bishop-Lilly K.A."/>
            <person name="Broomall S.M."/>
            <person name="Chain P.S."/>
            <person name="Chertkov O."/>
            <person name="Coyne S.R."/>
            <person name="Daligault H.E."/>
            <person name="Davenport K.W."/>
            <person name="Erkkila T."/>
            <person name="Frey K.G."/>
            <person name="Gibbons H.S."/>
            <person name="Gu W."/>
            <person name="Jaissle J."/>
            <person name="Johnson S.L."/>
            <person name="Koroleva G.I."/>
            <person name="Ladner J.T."/>
            <person name="Lo C.-C."/>
            <person name="Minogue T.D."/>
            <person name="Munk C."/>
            <person name="Palacios G.F."/>
            <person name="Redden C.L."/>
            <person name="Rosenzweig C.N."/>
            <person name="Scholz M.B."/>
            <person name="Teshima H."/>
            <person name="Xu Y."/>
        </authorList>
    </citation>
    <scope>NUCLEOTIDE SEQUENCE [LARGE SCALE GENOMIC DNA]</scope>
    <source>
        <strain evidence="2">gladioli</strain>
    </source>
</reference>
<evidence type="ECO:0000313" key="1">
    <source>
        <dbReference type="EMBL" id="KGC09623.1"/>
    </source>
</evidence>
<dbReference type="Proteomes" id="UP000029590">
    <property type="component" value="Unassembled WGS sequence"/>
</dbReference>
<protein>
    <submittedName>
        <fullName evidence="1">DNA repair ATPase</fullName>
    </submittedName>
</protein>
<comment type="caution">
    <text evidence="1">The sequence shown here is derived from an EMBL/GenBank/DDBJ whole genome shotgun (WGS) entry which is preliminary data.</text>
</comment>
<gene>
    <name evidence="1" type="ORF">DM48_6746</name>
</gene>
<organism evidence="1 2">
    <name type="scientific">Burkholderia gladioli</name>
    <name type="common">Pseudomonas marginata</name>
    <name type="synonym">Phytomonas marginata</name>
    <dbReference type="NCBI Taxonomy" id="28095"/>
    <lineage>
        <taxon>Bacteria</taxon>
        <taxon>Pseudomonadati</taxon>
        <taxon>Pseudomonadota</taxon>
        <taxon>Betaproteobacteria</taxon>
        <taxon>Burkholderiales</taxon>
        <taxon>Burkholderiaceae</taxon>
        <taxon>Burkholderia</taxon>
    </lineage>
</organism>
<accession>A0AAW3EP95</accession>